<dbReference type="Pfam" id="PF18864">
    <property type="entry name" value="AbiTii"/>
    <property type="match status" value="1"/>
</dbReference>
<dbReference type="InterPro" id="IPR041304">
    <property type="entry name" value="AbiTii"/>
</dbReference>
<dbReference type="AlphaFoldDB" id="A0A6P1NDD3"/>
<organism evidence="2 3">
    <name type="scientific">Pseudarthrobacter psychrotolerans</name>
    <dbReference type="NCBI Taxonomy" id="2697569"/>
    <lineage>
        <taxon>Bacteria</taxon>
        <taxon>Bacillati</taxon>
        <taxon>Actinomycetota</taxon>
        <taxon>Actinomycetes</taxon>
        <taxon>Micrococcales</taxon>
        <taxon>Micrococcaceae</taxon>
        <taxon>Pseudarthrobacter</taxon>
    </lineage>
</organism>
<dbReference type="KEGG" id="psey:GU243_01045"/>
<dbReference type="EMBL" id="CP047898">
    <property type="protein sequence ID" value="QHK18595.1"/>
    <property type="molecule type" value="Genomic_DNA"/>
</dbReference>
<evidence type="ECO:0000259" key="1">
    <source>
        <dbReference type="Pfam" id="PF18864"/>
    </source>
</evidence>
<feature type="domain" description="AbiTii" evidence="1">
    <location>
        <begin position="12"/>
        <end position="189"/>
    </location>
</feature>
<reference evidence="2 3" key="1">
    <citation type="submission" date="2020-01" db="EMBL/GenBank/DDBJ databases">
        <title>Pseudarthrobacter psychrotolerans sp. nov., isolated from antarctic soil.</title>
        <authorList>
            <person name="Shin Y."/>
            <person name="Park W."/>
        </authorList>
    </citation>
    <scope>NUCLEOTIDE SEQUENCE [LARGE SCALE GENOMIC DNA]</scope>
    <source>
        <strain evidence="2 3">YJ56</strain>
    </source>
</reference>
<evidence type="ECO:0000313" key="3">
    <source>
        <dbReference type="Proteomes" id="UP000464186"/>
    </source>
</evidence>
<gene>
    <name evidence="2" type="ORF">GU243_01045</name>
</gene>
<proteinExistence type="predicted"/>
<name>A0A6P1NDD3_9MICC</name>
<accession>A0A6P1NDD3</accession>
<sequence>MTILDDAVNVLAGNSDDTSSALRKLLVVGTRMESLPIIEWCKKELTGYAEDLYDDYPPYRRRLATPVIVRWTGYGGSIYDHPLDRKLVPEALRDMFTHSYSEPIDELEASVDGLQKYWPLRVVQHLRGLAEERKVPIVDGCQIYSVWQLLTSAQVKGVIGAIRNRALMMALELQQAFPEAGEPGGPTVQDEGVRDAVTNIYNTYINGGTNALAMGEKNTQNVNIHQ</sequence>
<protein>
    <recommendedName>
        <fullName evidence="1">AbiTii domain-containing protein</fullName>
    </recommendedName>
</protein>
<keyword evidence="3" id="KW-1185">Reference proteome</keyword>
<evidence type="ECO:0000313" key="2">
    <source>
        <dbReference type="EMBL" id="QHK18595.1"/>
    </source>
</evidence>
<dbReference type="Proteomes" id="UP000464186">
    <property type="component" value="Chromosome"/>
</dbReference>